<feature type="domain" description="Calcineurin-like phosphoesterase" evidence="2">
    <location>
        <begin position="9"/>
        <end position="208"/>
    </location>
</feature>
<protein>
    <submittedName>
        <fullName evidence="3">Metallophosphoesterase</fullName>
    </submittedName>
</protein>
<dbReference type="RefSeq" id="WP_013049184.1">
    <property type="nucleotide sequence ID" value="NC_014011.1"/>
</dbReference>
<dbReference type="CDD" id="cd00840">
    <property type="entry name" value="MPP_Mre11_N"/>
    <property type="match status" value="1"/>
</dbReference>
<dbReference type="Pfam" id="PF00149">
    <property type="entry name" value="Metallophos"/>
    <property type="match status" value="1"/>
</dbReference>
<dbReference type="eggNOG" id="COG0420">
    <property type="taxonomic scope" value="Bacteria"/>
</dbReference>
<evidence type="ECO:0000313" key="3">
    <source>
        <dbReference type="EMBL" id="ADE57922.1"/>
    </source>
</evidence>
<dbReference type="HOGENOM" id="CLU_026621_4_0_0"/>
<dbReference type="InterPro" id="IPR041796">
    <property type="entry name" value="Mre11_N"/>
</dbReference>
<dbReference type="PANTHER" id="PTHR30337:SF7">
    <property type="entry name" value="PHOSPHOESTERASE"/>
    <property type="match status" value="1"/>
</dbReference>
<evidence type="ECO:0000256" key="1">
    <source>
        <dbReference type="ARBA" id="ARBA00022801"/>
    </source>
</evidence>
<dbReference type="KEGG" id="aco:Amico_1809"/>
<sequence length="436" mass="49315">MGLQRDFAFLHCADLHLDSPFRGVRSYSPAIAGMLQDAVFKSFERVVDLALRERVDFVLLSGDLYDSADRSLSAQLALRRQLLRLSQAGIFVYMVHGNHDPLSGDRAKLSLPERVFQFKGEVEVRPLYGKNNALIGHIAGYSYPTGDERGNVAIQMAKALESRKGFNVALLHCNVGGMEGHENYAPCSIEDLRDSSVDYWALGHIHRPMILSCENPLVVYPGTIQGRSVRETGPRGCYLVTVSAQGFISPIFYPTDKIRWWEETLDISSVEEEQVLMDALENLRGKYRKEAEGRGIMLRVTLTGNTSLYRRLGRDEFMETLIRELNREEEALSDFVWIEAIQNKTCPDYAIENLRKTQTFVGDFLREMDTVRSQIHDNETLFALMDEGLGNGKWRRGDLEPYLQTLEREDIAQILEKAAIKGLDGLLKGENDPCVS</sequence>
<proteinExistence type="predicted"/>
<dbReference type="InterPro" id="IPR029052">
    <property type="entry name" value="Metallo-depent_PP-like"/>
</dbReference>
<dbReference type="InterPro" id="IPR050535">
    <property type="entry name" value="DNA_Repair-Maintenance_Comp"/>
</dbReference>
<dbReference type="PIRSF" id="PIRSF033091">
    <property type="entry name" value="Pesterase_YhaO"/>
    <property type="match status" value="1"/>
</dbReference>
<name>D5EH90_AMICL</name>
<dbReference type="Gene3D" id="3.60.21.10">
    <property type="match status" value="1"/>
</dbReference>
<dbReference type="InterPro" id="IPR014576">
    <property type="entry name" value="Pesterase_YhaO"/>
</dbReference>
<dbReference type="InterPro" id="IPR004843">
    <property type="entry name" value="Calcineurin-like_PHP"/>
</dbReference>
<dbReference type="GO" id="GO:0016787">
    <property type="term" value="F:hydrolase activity"/>
    <property type="evidence" value="ECO:0007669"/>
    <property type="project" value="UniProtKB-KW"/>
</dbReference>
<keyword evidence="4" id="KW-1185">Reference proteome</keyword>
<accession>D5EH90</accession>
<evidence type="ECO:0000313" key="4">
    <source>
        <dbReference type="Proteomes" id="UP000002366"/>
    </source>
</evidence>
<gene>
    <name evidence="3" type="ordered locus">Amico_1809</name>
</gene>
<keyword evidence="1" id="KW-0378">Hydrolase</keyword>
<dbReference type="STRING" id="572547.Amico_1809"/>
<dbReference type="Proteomes" id="UP000002366">
    <property type="component" value="Chromosome"/>
</dbReference>
<dbReference type="AlphaFoldDB" id="D5EH90"/>
<dbReference type="PANTHER" id="PTHR30337">
    <property type="entry name" value="COMPONENT OF ATP-DEPENDENT DSDNA EXONUCLEASE"/>
    <property type="match status" value="1"/>
</dbReference>
<organism evidence="3 4">
    <name type="scientific">Aminobacterium colombiense (strain DSM 12261 / ALA-1)</name>
    <dbReference type="NCBI Taxonomy" id="572547"/>
    <lineage>
        <taxon>Bacteria</taxon>
        <taxon>Thermotogati</taxon>
        <taxon>Synergistota</taxon>
        <taxon>Synergistia</taxon>
        <taxon>Synergistales</taxon>
        <taxon>Aminobacteriaceae</taxon>
        <taxon>Aminobacterium</taxon>
    </lineage>
</organism>
<reference evidence="3 4" key="1">
    <citation type="journal article" date="2010" name="Stand. Genomic Sci.">
        <title>Complete genome sequence of Aminobacterium colombiense type strain (ALA-1).</title>
        <authorList>
            <person name="Chertkov O."/>
            <person name="Sikorski J."/>
            <person name="Brambilla E."/>
            <person name="Lapidus A."/>
            <person name="Copeland A."/>
            <person name="Glavina Del Rio T."/>
            <person name="Nolan M."/>
            <person name="Lucas S."/>
            <person name="Tice H."/>
            <person name="Cheng J.F."/>
            <person name="Han C."/>
            <person name="Detter J.C."/>
            <person name="Bruce D."/>
            <person name="Tapia R."/>
            <person name="Goodwin L."/>
            <person name="Pitluck S."/>
            <person name="Liolios K."/>
            <person name="Ivanova N."/>
            <person name="Mavromatis K."/>
            <person name="Ovchinnikova G."/>
            <person name="Pati A."/>
            <person name="Chen A."/>
            <person name="Palaniappan K."/>
            <person name="Land M."/>
            <person name="Hauser L."/>
            <person name="Chang Y.J."/>
            <person name="Jeffries C.D."/>
            <person name="Spring S."/>
            <person name="Rohde M."/>
            <person name="Goker M."/>
            <person name="Bristow J."/>
            <person name="Eisen J.A."/>
            <person name="Markowitz V."/>
            <person name="Hugenholtz P."/>
            <person name="Kyrpides N.C."/>
            <person name="Klenk H.P."/>
        </authorList>
    </citation>
    <scope>NUCLEOTIDE SEQUENCE [LARGE SCALE GENOMIC DNA]</scope>
    <source>
        <strain evidence="4">DSM 12261 / ALA-1</strain>
    </source>
</reference>
<dbReference type="EMBL" id="CP001997">
    <property type="protein sequence ID" value="ADE57922.1"/>
    <property type="molecule type" value="Genomic_DNA"/>
</dbReference>
<dbReference type="OrthoDB" id="9773856at2"/>
<evidence type="ECO:0000259" key="2">
    <source>
        <dbReference type="Pfam" id="PF00149"/>
    </source>
</evidence>
<dbReference type="SUPFAM" id="SSF56300">
    <property type="entry name" value="Metallo-dependent phosphatases"/>
    <property type="match status" value="1"/>
</dbReference>